<evidence type="ECO:0000256" key="1">
    <source>
        <dbReference type="ARBA" id="ARBA00007867"/>
    </source>
</evidence>
<gene>
    <name evidence="6" type="ORF">SAMN05660284_02668</name>
</gene>
<feature type="domain" description="PABS" evidence="5">
    <location>
        <begin position="1"/>
        <end position="220"/>
    </location>
</feature>
<reference evidence="7" key="1">
    <citation type="submission" date="2016-10" db="EMBL/GenBank/DDBJ databases">
        <authorList>
            <person name="Varghese N."/>
            <person name="Submissions S."/>
        </authorList>
    </citation>
    <scope>NUCLEOTIDE SEQUENCE [LARGE SCALE GENOMIC DNA]</scope>
    <source>
        <strain evidence="7">DSM 6150</strain>
    </source>
</reference>
<dbReference type="NCBIfam" id="NF037959">
    <property type="entry name" value="MFS_SpdSyn"/>
    <property type="match status" value="1"/>
</dbReference>
<dbReference type="EMBL" id="FOVE01000025">
    <property type="protein sequence ID" value="SFN98938.1"/>
    <property type="molecule type" value="Genomic_DNA"/>
</dbReference>
<evidence type="ECO:0000313" key="6">
    <source>
        <dbReference type="EMBL" id="SFN98938.1"/>
    </source>
</evidence>
<dbReference type="PROSITE" id="PS51006">
    <property type="entry name" value="PABS_2"/>
    <property type="match status" value="1"/>
</dbReference>
<dbReference type="Proteomes" id="UP000242869">
    <property type="component" value="Unassembled WGS sequence"/>
</dbReference>
<dbReference type="OrthoDB" id="117774at2"/>
<evidence type="ECO:0000313" key="7">
    <source>
        <dbReference type="Proteomes" id="UP000242869"/>
    </source>
</evidence>
<evidence type="ECO:0000259" key="5">
    <source>
        <dbReference type="PROSITE" id="PS51006"/>
    </source>
</evidence>
<name>A0A1I5DIB4_9NEIS</name>
<dbReference type="SUPFAM" id="SSF53335">
    <property type="entry name" value="S-adenosyl-L-methionine-dependent methyltransferases"/>
    <property type="match status" value="1"/>
</dbReference>
<dbReference type="RefSeq" id="WP_091197788.1">
    <property type="nucleotide sequence ID" value="NZ_FOVE01000025.1"/>
</dbReference>
<dbReference type="PANTHER" id="PTHR43317:SF1">
    <property type="entry name" value="THERMOSPERMINE SYNTHASE ACAULIS5"/>
    <property type="match status" value="1"/>
</dbReference>
<protein>
    <submittedName>
        <fullName evidence="6">Spermidine synthase</fullName>
    </submittedName>
</protein>
<sequence>MLFRSKRYSPGAHSEIMIDISEENGIRKLHFGEFDTQSAMKVSAPDELILTYCRCMMGFLLFTDAPQNALLIGLGGGSIPKWVHRHMSETRLTCVELHEQVVNVARSMFHLPEDDEHLQVIVGDGAAHVWHMEENSVDLIMMDAYSATGIAPPLATTDFFAACRDRLTDDGVLAVNLWGSDKRFSEYCARLGGVFDGRILCLPARQRGNVVAFGFRRGQNSPQWARLAEKAEKLKAEYGLEFDEFVTDLARMNPHNDRRLFI</sequence>
<dbReference type="GO" id="GO:0006596">
    <property type="term" value="P:polyamine biosynthetic process"/>
    <property type="evidence" value="ECO:0007669"/>
    <property type="project" value="UniProtKB-UniRule"/>
</dbReference>
<dbReference type="InterPro" id="IPR030374">
    <property type="entry name" value="PABS"/>
</dbReference>
<dbReference type="Pfam" id="PF01564">
    <property type="entry name" value="Spermine_synth"/>
    <property type="match status" value="1"/>
</dbReference>
<evidence type="ECO:0000256" key="2">
    <source>
        <dbReference type="ARBA" id="ARBA00022679"/>
    </source>
</evidence>
<evidence type="ECO:0000256" key="3">
    <source>
        <dbReference type="ARBA" id="ARBA00023115"/>
    </source>
</evidence>
<dbReference type="AlphaFoldDB" id="A0A1I5DIB4"/>
<feature type="active site" description="Proton acceptor" evidence="4">
    <location>
        <position position="143"/>
    </location>
</feature>
<organism evidence="6 7">
    <name type="scientific">Formivibrio citricus</name>
    <dbReference type="NCBI Taxonomy" id="83765"/>
    <lineage>
        <taxon>Bacteria</taxon>
        <taxon>Pseudomonadati</taxon>
        <taxon>Pseudomonadota</taxon>
        <taxon>Betaproteobacteria</taxon>
        <taxon>Neisseriales</taxon>
        <taxon>Chitinibacteraceae</taxon>
        <taxon>Formivibrio</taxon>
    </lineage>
</organism>
<dbReference type="PANTHER" id="PTHR43317">
    <property type="entry name" value="THERMOSPERMINE SYNTHASE ACAULIS5"/>
    <property type="match status" value="1"/>
</dbReference>
<dbReference type="STRING" id="83765.SAMN05660284_02668"/>
<keyword evidence="2 4" id="KW-0808">Transferase</keyword>
<accession>A0A1I5DIB4</accession>
<keyword evidence="7" id="KW-1185">Reference proteome</keyword>
<evidence type="ECO:0000256" key="4">
    <source>
        <dbReference type="PROSITE-ProRule" id="PRU00354"/>
    </source>
</evidence>
<comment type="similarity">
    <text evidence="1">Belongs to the spermidine/spermine synthase family.</text>
</comment>
<dbReference type="GO" id="GO:0016740">
    <property type="term" value="F:transferase activity"/>
    <property type="evidence" value="ECO:0007669"/>
    <property type="project" value="UniProtKB-UniRule"/>
</dbReference>
<dbReference type="InterPro" id="IPR029063">
    <property type="entry name" value="SAM-dependent_MTases_sf"/>
</dbReference>
<proteinExistence type="inferred from homology"/>
<keyword evidence="3 4" id="KW-0620">Polyamine biosynthesis</keyword>
<dbReference type="Gene3D" id="3.40.50.150">
    <property type="entry name" value="Vaccinia Virus protein VP39"/>
    <property type="match status" value="1"/>
</dbReference>